<accession>A0A0M3QF67</accession>
<dbReference type="PATRIC" id="fig|1603606.3.peg.992"/>
<evidence type="ECO:0000313" key="2">
    <source>
        <dbReference type="EMBL" id="ALC15689.1"/>
    </source>
</evidence>
<evidence type="ECO:0008006" key="4">
    <source>
        <dbReference type="Google" id="ProtNLM"/>
    </source>
</evidence>
<dbReference type="KEGG" id="des:DSOUD_0902"/>
<dbReference type="OrthoDB" id="5405486at2"/>
<feature type="chain" id="PRO_5005787636" description="TraB/GumN family protein" evidence="1">
    <location>
        <begin position="28"/>
        <end position="309"/>
    </location>
</feature>
<protein>
    <recommendedName>
        <fullName evidence="4">TraB/GumN family protein</fullName>
    </recommendedName>
</protein>
<feature type="signal peptide" evidence="1">
    <location>
        <begin position="1"/>
        <end position="27"/>
    </location>
</feature>
<dbReference type="AlphaFoldDB" id="A0A0M3QF67"/>
<organism evidence="2 3">
    <name type="scientific">Desulfuromonas soudanensis</name>
    <dbReference type="NCBI Taxonomy" id="1603606"/>
    <lineage>
        <taxon>Bacteria</taxon>
        <taxon>Pseudomonadati</taxon>
        <taxon>Thermodesulfobacteriota</taxon>
        <taxon>Desulfuromonadia</taxon>
        <taxon>Desulfuromonadales</taxon>
        <taxon>Desulfuromonadaceae</taxon>
        <taxon>Desulfuromonas</taxon>
    </lineage>
</organism>
<dbReference type="RefSeq" id="WP_053549875.1">
    <property type="nucleotide sequence ID" value="NZ_CP010802.1"/>
</dbReference>
<reference evidence="2 3" key="1">
    <citation type="submission" date="2015-07" db="EMBL/GenBank/DDBJ databases">
        <title>Isolation and Genomic Characterization of a Novel Halophilic Metal-Reducing Deltaproteobacterium from the Deep Subsurface.</title>
        <authorList>
            <person name="Badalamenti J.P."/>
            <person name="Summers Z.M."/>
            <person name="Gralnick J.A."/>
            <person name="Bond D.R."/>
        </authorList>
    </citation>
    <scope>NUCLEOTIDE SEQUENCE [LARGE SCALE GENOMIC DNA]</scope>
    <source>
        <strain evidence="2 3">WTL</strain>
    </source>
</reference>
<evidence type="ECO:0000313" key="3">
    <source>
        <dbReference type="Proteomes" id="UP000057158"/>
    </source>
</evidence>
<dbReference type="Proteomes" id="UP000057158">
    <property type="component" value="Chromosome"/>
</dbReference>
<sequence>MTVPVTIPLKRLSLLLSLLLCLPASGAASQLRPAAIDSIDAVAAPLPLPLAFPPDLGEIVYRQNGGSSVQVFIIVNSHRSGGTGDNGPGTVQAQVETFRIGEWLIGQEQIALLLPEGFFGREATTPPVPGVPVGLDGEELAAELTDTSAFVNAELLLHRNYGIGLQQIEDQALYRQTRDRLRTGLSGAARLEPGFAAGLDYLQKRRLAAILQNVPEAIEGEYRLGRIPRPKAMLTIGMAHLPDLIDYLETGRIQLPVPATEEEGFESLNAELELVRQAMGVTIIVPRVLCDSRSPLQTARVKPEANPVR</sequence>
<evidence type="ECO:0000256" key="1">
    <source>
        <dbReference type="SAM" id="SignalP"/>
    </source>
</evidence>
<gene>
    <name evidence="2" type="ORF">DSOUD_0902</name>
</gene>
<dbReference type="EMBL" id="CP010802">
    <property type="protein sequence ID" value="ALC15689.1"/>
    <property type="molecule type" value="Genomic_DNA"/>
</dbReference>
<keyword evidence="3" id="KW-1185">Reference proteome</keyword>
<keyword evidence="1" id="KW-0732">Signal</keyword>
<name>A0A0M3QF67_9BACT</name>
<proteinExistence type="predicted"/>